<dbReference type="InterPro" id="IPR001647">
    <property type="entry name" value="HTH_TetR"/>
</dbReference>
<evidence type="ECO:0000313" key="5">
    <source>
        <dbReference type="EMBL" id="SFF00226.1"/>
    </source>
</evidence>
<dbReference type="GO" id="GO:0003677">
    <property type="term" value="F:DNA binding"/>
    <property type="evidence" value="ECO:0007669"/>
    <property type="project" value="UniProtKB-UniRule"/>
</dbReference>
<dbReference type="RefSeq" id="WP_010528012.1">
    <property type="nucleotide sequence ID" value="NZ_AFSL01000069.1"/>
</dbReference>
<proteinExistence type="predicted"/>
<dbReference type="InterPro" id="IPR036271">
    <property type="entry name" value="Tet_transcr_reg_TetR-rel_C_sf"/>
</dbReference>
<dbReference type="PRINTS" id="PR00455">
    <property type="entry name" value="HTHTETR"/>
</dbReference>
<reference evidence="5 6" key="1">
    <citation type="submission" date="2016-10" db="EMBL/GenBank/DDBJ databases">
        <authorList>
            <person name="de Groot N.N."/>
        </authorList>
    </citation>
    <scope>NUCLEOTIDE SEQUENCE [LARGE SCALE GENOMIC DNA]</scope>
    <source>
        <strain evidence="5 6">DSM 19012</strain>
    </source>
</reference>
<evidence type="ECO:0000256" key="3">
    <source>
        <dbReference type="SAM" id="Phobius"/>
    </source>
</evidence>
<sequence length="210" mass="24120">MVKNKQDKNQDTEELILKAANRVFEKKGYAGARMQEIADEAGINKALLHYYFRSKEKLFDRIFREAFSQFWPSIEKVTQGGMAGIRDLIKAVIDGYTEILAQRPYLPAFVVGELNRSPERIKELLLASGIKPDKIIKIVQDAIDNGEVVNMDPRELLVNIIALSIFPFIARPLVSSMFWKSKGEYDSFLQKRKETVYEFICRSILVNPDQ</sequence>
<keyword evidence="3" id="KW-0472">Membrane</keyword>
<dbReference type="STRING" id="385682.SAMN05444380_12638"/>
<dbReference type="Pfam" id="PF00440">
    <property type="entry name" value="TetR_N"/>
    <property type="match status" value="1"/>
</dbReference>
<dbReference type="OrthoDB" id="9789566at2"/>
<dbReference type="PANTHER" id="PTHR30328">
    <property type="entry name" value="TRANSCRIPTIONAL REPRESSOR"/>
    <property type="match status" value="1"/>
</dbReference>
<dbReference type="InterPro" id="IPR050109">
    <property type="entry name" value="HTH-type_TetR-like_transc_reg"/>
</dbReference>
<dbReference type="EMBL" id="FONA01000026">
    <property type="protein sequence ID" value="SFF00226.1"/>
    <property type="molecule type" value="Genomic_DNA"/>
</dbReference>
<gene>
    <name evidence="5" type="ORF">SAMN05444380_12638</name>
</gene>
<feature type="domain" description="HTH tetR-type" evidence="4">
    <location>
        <begin position="10"/>
        <end position="70"/>
    </location>
</feature>
<keyword evidence="6" id="KW-1185">Reference proteome</keyword>
<dbReference type="Proteomes" id="UP000181976">
    <property type="component" value="Unassembled WGS sequence"/>
</dbReference>
<dbReference type="Gene3D" id="1.10.357.10">
    <property type="entry name" value="Tetracycline Repressor, domain 2"/>
    <property type="match status" value="1"/>
</dbReference>
<name>A0A1I2F6I8_9BACT</name>
<evidence type="ECO:0000259" key="4">
    <source>
        <dbReference type="PROSITE" id="PS50977"/>
    </source>
</evidence>
<organism evidence="5 6">
    <name type="scientific">Thermophagus xiamenensis</name>
    <dbReference type="NCBI Taxonomy" id="385682"/>
    <lineage>
        <taxon>Bacteria</taxon>
        <taxon>Pseudomonadati</taxon>
        <taxon>Bacteroidota</taxon>
        <taxon>Bacteroidia</taxon>
        <taxon>Marinilabiliales</taxon>
        <taxon>Marinilabiliaceae</taxon>
        <taxon>Thermophagus</taxon>
    </lineage>
</organism>
<feature type="DNA-binding region" description="H-T-H motif" evidence="2">
    <location>
        <begin position="33"/>
        <end position="52"/>
    </location>
</feature>
<dbReference type="SUPFAM" id="SSF48498">
    <property type="entry name" value="Tetracyclin repressor-like, C-terminal domain"/>
    <property type="match status" value="1"/>
</dbReference>
<evidence type="ECO:0000256" key="2">
    <source>
        <dbReference type="PROSITE-ProRule" id="PRU00335"/>
    </source>
</evidence>
<accession>A0A1I2F6I8</accession>
<keyword evidence="3" id="KW-0812">Transmembrane</keyword>
<evidence type="ECO:0000313" key="6">
    <source>
        <dbReference type="Proteomes" id="UP000181976"/>
    </source>
</evidence>
<dbReference type="InterPro" id="IPR009057">
    <property type="entry name" value="Homeodomain-like_sf"/>
</dbReference>
<evidence type="ECO:0000256" key="1">
    <source>
        <dbReference type="ARBA" id="ARBA00023125"/>
    </source>
</evidence>
<protein>
    <submittedName>
        <fullName evidence="5">Transcriptional regulator, TetR family</fullName>
    </submittedName>
</protein>
<dbReference type="InParanoid" id="A0A1I2F6I8"/>
<keyword evidence="3" id="KW-1133">Transmembrane helix</keyword>
<dbReference type="PROSITE" id="PS50977">
    <property type="entry name" value="HTH_TETR_2"/>
    <property type="match status" value="1"/>
</dbReference>
<dbReference type="SUPFAM" id="SSF46689">
    <property type="entry name" value="Homeodomain-like"/>
    <property type="match status" value="1"/>
</dbReference>
<dbReference type="eggNOG" id="COG1309">
    <property type="taxonomic scope" value="Bacteria"/>
</dbReference>
<feature type="transmembrane region" description="Helical" evidence="3">
    <location>
        <begin position="156"/>
        <end position="179"/>
    </location>
</feature>
<dbReference type="AlphaFoldDB" id="A0A1I2F6I8"/>
<dbReference type="PANTHER" id="PTHR30328:SF54">
    <property type="entry name" value="HTH-TYPE TRANSCRIPTIONAL REPRESSOR SCO4008"/>
    <property type="match status" value="1"/>
</dbReference>
<keyword evidence="1 2" id="KW-0238">DNA-binding</keyword>